<dbReference type="InterPro" id="IPR001452">
    <property type="entry name" value="SH3_domain"/>
</dbReference>
<dbReference type="InterPro" id="IPR001060">
    <property type="entry name" value="FCH_dom"/>
</dbReference>
<dbReference type="InterPro" id="IPR057870">
    <property type="entry name" value="HR1_TOCA"/>
</dbReference>
<sequence>MNWGTELWDQYENIASHTQKGIDFLEKYGHFIDQRCKIEVEYASKLRRLIKTYLPKKKEEEDYQFTCTKAYKKLLNELGDQAGQHELIAENLSSSVAQELITLVKQLKDDRRKYLVEGARIGAQLQSSLALLAKTKEKYEKAFGASERALETYRKIDNDLTLSRAEVEKHRIAATTKNQQCEEAKNEYANQLQKTNNLQNKYYNQLLPAVFQNLQDLDERRIKCIQNFINKTVHTEQDVIPIISQCLEEMLKCADSINEKEDSCLVIERYKSGFSPPGDHPFEDLSSNSSTSSSSHNNSHDSSSVNGSNTSIQNQSEKRTILGTITGGRVKKRSGILGLFTNNKSIHRIKEGKKLQAKIDDITTKVCQETAARDGLMKMKQVYEGNPALGDPMSIQGQLTENGHRLDKLRAELKKYQTFLDELTITRIPNSPAGTTLTAVRNSNTRGVVPRRSSISDETESLSRSASDSSVTNPTQNHNKNSNLTTPLHSHGSSNSPESGMSSMSLPSSDQGSSTARVDDDDDDDDDSEFLDPEPLPPIGRCRAVYAFVVTSEGSIPMEENEDFLVIEQDQGDGWTRVRRTNLTQMDSLPEGFVPSSYINIYEMFDDPYPI</sequence>
<dbReference type="FunFam" id="1.20.1270.60:FF:000002">
    <property type="entry name" value="Formin-binding protein 1-like isoform 1"/>
    <property type="match status" value="1"/>
</dbReference>
<dbReference type="PANTHER" id="PTHR15735:SF12">
    <property type="entry name" value="CDC42-INTERACTING PROTEIN 4, ISOFORM B"/>
    <property type="match status" value="1"/>
</dbReference>
<dbReference type="SMART" id="SM00055">
    <property type="entry name" value="FCH"/>
    <property type="match status" value="1"/>
</dbReference>
<dbReference type="Pfam" id="PF25610">
    <property type="entry name" value="HR1_TOCA"/>
    <property type="match status" value="1"/>
</dbReference>
<dbReference type="FunFam" id="2.30.30.40:FF:000203">
    <property type="entry name" value="Cdc42-interacting protein 4, isoform F"/>
    <property type="match status" value="1"/>
</dbReference>
<dbReference type="InterPro" id="IPR036028">
    <property type="entry name" value="SH3-like_dom_sf"/>
</dbReference>
<dbReference type="CDD" id="cd07653">
    <property type="entry name" value="F-BAR_CIP4-like"/>
    <property type="match status" value="1"/>
</dbReference>
<comment type="similarity">
    <text evidence="3">Belongs to the FNBP1 family.</text>
</comment>
<accession>A0A7R8D4G3</accession>
<dbReference type="PROSITE" id="PS51860">
    <property type="entry name" value="REM_1"/>
    <property type="match status" value="1"/>
</dbReference>
<dbReference type="InterPro" id="IPR027267">
    <property type="entry name" value="AH/BAR_dom_sf"/>
</dbReference>
<evidence type="ECO:0000313" key="13">
    <source>
        <dbReference type="Proteomes" id="UP000675881"/>
    </source>
</evidence>
<evidence type="ECO:0000256" key="7">
    <source>
        <dbReference type="ARBA" id="ARBA00022583"/>
    </source>
</evidence>
<keyword evidence="8 10" id="KW-0175">Coiled coil</keyword>
<reference evidence="12" key="1">
    <citation type="submission" date="2021-02" db="EMBL/GenBank/DDBJ databases">
        <authorList>
            <person name="Bekaert M."/>
        </authorList>
    </citation>
    <scope>NUCLEOTIDE SEQUENCE</scope>
    <source>
        <strain evidence="12">IoA-00</strain>
    </source>
</reference>
<evidence type="ECO:0000256" key="11">
    <source>
        <dbReference type="SAM" id="MobiDB-lite"/>
    </source>
</evidence>
<dbReference type="Gene3D" id="2.30.30.40">
    <property type="entry name" value="SH3 Domains"/>
    <property type="match status" value="1"/>
</dbReference>
<dbReference type="Gene3D" id="1.20.1270.60">
    <property type="entry name" value="Arfaptin homology (AH) domain/BAR domain"/>
    <property type="match status" value="1"/>
</dbReference>
<keyword evidence="13" id="KW-1185">Reference proteome</keyword>
<keyword evidence="7" id="KW-0254">Endocytosis</keyword>
<dbReference type="OrthoDB" id="8783038at2759"/>
<dbReference type="SMART" id="SM00326">
    <property type="entry name" value="SH3"/>
    <property type="match status" value="1"/>
</dbReference>
<evidence type="ECO:0000256" key="9">
    <source>
        <dbReference type="ARBA" id="ARBA00023136"/>
    </source>
</evidence>
<evidence type="ECO:0000256" key="5">
    <source>
        <dbReference type="ARBA" id="ARBA00022475"/>
    </source>
</evidence>
<feature type="compositionally biased region" description="Low complexity" evidence="11">
    <location>
        <begin position="490"/>
        <end position="514"/>
    </location>
</feature>
<dbReference type="CDD" id="cd11911">
    <property type="entry name" value="SH3_CIP4-like"/>
    <property type="match status" value="1"/>
</dbReference>
<keyword evidence="5" id="KW-1003">Cell membrane</keyword>
<organism evidence="12 13">
    <name type="scientific">Lepeophtheirus salmonis</name>
    <name type="common">Salmon louse</name>
    <name type="synonym">Caligus salmonis</name>
    <dbReference type="NCBI Taxonomy" id="72036"/>
    <lineage>
        <taxon>Eukaryota</taxon>
        <taxon>Metazoa</taxon>
        <taxon>Ecdysozoa</taxon>
        <taxon>Arthropoda</taxon>
        <taxon>Crustacea</taxon>
        <taxon>Multicrustacea</taxon>
        <taxon>Hexanauplia</taxon>
        <taxon>Copepoda</taxon>
        <taxon>Siphonostomatoida</taxon>
        <taxon>Caligidae</taxon>
        <taxon>Lepeophtheirus</taxon>
    </lineage>
</organism>
<evidence type="ECO:0000256" key="1">
    <source>
        <dbReference type="ARBA" id="ARBA00004236"/>
    </source>
</evidence>
<evidence type="ECO:0000256" key="4">
    <source>
        <dbReference type="ARBA" id="ARBA00022443"/>
    </source>
</evidence>
<feature type="coiled-coil region" evidence="10">
    <location>
        <begin position="167"/>
        <end position="201"/>
    </location>
</feature>
<feature type="compositionally biased region" description="Acidic residues" evidence="11">
    <location>
        <begin position="519"/>
        <end position="532"/>
    </location>
</feature>
<dbReference type="InterPro" id="IPR031160">
    <property type="entry name" value="F_BAR_dom"/>
</dbReference>
<evidence type="ECO:0000256" key="10">
    <source>
        <dbReference type="SAM" id="Coils"/>
    </source>
</evidence>
<keyword evidence="9" id="KW-0472">Membrane</keyword>
<dbReference type="GO" id="GO:0005886">
    <property type="term" value="C:plasma membrane"/>
    <property type="evidence" value="ECO:0007669"/>
    <property type="project" value="UniProtKB-SubCell"/>
</dbReference>
<evidence type="ECO:0000256" key="3">
    <source>
        <dbReference type="ARBA" id="ARBA00009426"/>
    </source>
</evidence>
<dbReference type="Proteomes" id="UP000675881">
    <property type="component" value="Chromosome 8"/>
</dbReference>
<dbReference type="PROSITE" id="PS51741">
    <property type="entry name" value="F_BAR"/>
    <property type="match status" value="1"/>
</dbReference>
<feature type="compositionally biased region" description="Low complexity" evidence="11">
    <location>
        <begin position="286"/>
        <end position="311"/>
    </location>
</feature>
<gene>
    <name evidence="12" type="ORF">LSAA_13794</name>
</gene>
<name>A0A7R8D4G3_LEPSM</name>
<evidence type="ECO:0000313" key="12">
    <source>
        <dbReference type="EMBL" id="CAF3025797.1"/>
    </source>
</evidence>
<proteinExistence type="inferred from homology"/>
<comment type="subcellular location">
    <subcellularLocation>
        <location evidence="1">Cell membrane</location>
    </subcellularLocation>
    <subcellularLocation>
        <location evidence="2">Cytoplasm</location>
    </subcellularLocation>
</comment>
<dbReference type="SUPFAM" id="SSF50044">
    <property type="entry name" value="SH3-domain"/>
    <property type="match status" value="1"/>
</dbReference>
<dbReference type="SUPFAM" id="SSF103657">
    <property type="entry name" value="BAR/IMD domain-like"/>
    <property type="match status" value="1"/>
</dbReference>
<dbReference type="GO" id="GO:0005737">
    <property type="term" value="C:cytoplasm"/>
    <property type="evidence" value="ECO:0007669"/>
    <property type="project" value="UniProtKB-SubCell"/>
</dbReference>
<dbReference type="InterPro" id="IPR011072">
    <property type="entry name" value="HR1_rho-bd"/>
</dbReference>
<keyword evidence="4" id="KW-0728">SH3 domain</keyword>
<feature type="compositionally biased region" description="Polar residues" evidence="11">
    <location>
        <begin position="462"/>
        <end position="488"/>
    </location>
</feature>
<evidence type="ECO:0000256" key="6">
    <source>
        <dbReference type="ARBA" id="ARBA00022490"/>
    </source>
</evidence>
<dbReference type="AlphaFoldDB" id="A0A7R8D4G3"/>
<dbReference type="GO" id="GO:0006897">
    <property type="term" value="P:endocytosis"/>
    <property type="evidence" value="ECO:0007669"/>
    <property type="project" value="UniProtKB-KW"/>
</dbReference>
<keyword evidence="6" id="KW-0963">Cytoplasm</keyword>
<feature type="region of interest" description="Disordered" evidence="11">
    <location>
        <begin position="428"/>
        <end position="536"/>
    </location>
</feature>
<dbReference type="PANTHER" id="PTHR15735">
    <property type="entry name" value="FCH AND DOUBLE SH3 DOMAINS PROTEIN"/>
    <property type="match status" value="1"/>
</dbReference>
<feature type="region of interest" description="Disordered" evidence="11">
    <location>
        <begin position="277"/>
        <end position="325"/>
    </location>
</feature>
<dbReference type="Gene3D" id="6.10.140.470">
    <property type="match status" value="1"/>
</dbReference>
<dbReference type="Pfam" id="PF00611">
    <property type="entry name" value="FCH"/>
    <property type="match status" value="1"/>
</dbReference>
<dbReference type="GO" id="GO:0007165">
    <property type="term" value="P:signal transduction"/>
    <property type="evidence" value="ECO:0007669"/>
    <property type="project" value="InterPro"/>
</dbReference>
<evidence type="ECO:0000256" key="8">
    <source>
        <dbReference type="ARBA" id="ARBA00023054"/>
    </source>
</evidence>
<evidence type="ECO:0000256" key="2">
    <source>
        <dbReference type="ARBA" id="ARBA00004496"/>
    </source>
</evidence>
<protein>
    <submittedName>
        <fullName evidence="12">FNBP1</fullName>
    </submittedName>
</protein>
<dbReference type="PROSITE" id="PS50002">
    <property type="entry name" value="SH3"/>
    <property type="match status" value="1"/>
</dbReference>
<feature type="compositionally biased region" description="Polar residues" evidence="11">
    <location>
        <begin position="428"/>
        <end position="446"/>
    </location>
</feature>
<dbReference type="CDD" id="cd11619">
    <property type="entry name" value="HR1_CIP4-like"/>
    <property type="match status" value="1"/>
</dbReference>
<dbReference type="EMBL" id="HG994587">
    <property type="protein sequence ID" value="CAF3025797.1"/>
    <property type="molecule type" value="Genomic_DNA"/>
</dbReference>